<comment type="caution">
    <text evidence="3">The sequence shown here is derived from an EMBL/GenBank/DDBJ whole genome shotgun (WGS) entry which is preliminary data.</text>
</comment>
<feature type="transmembrane region" description="Helical" evidence="2">
    <location>
        <begin position="7"/>
        <end position="25"/>
    </location>
</feature>
<evidence type="ECO:0000256" key="1">
    <source>
        <dbReference type="SAM" id="MobiDB-lite"/>
    </source>
</evidence>
<feature type="region of interest" description="Disordered" evidence="1">
    <location>
        <begin position="56"/>
        <end position="85"/>
    </location>
</feature>
<evidence type="ECO:0000313" key="3">
    <source>
        <dbReference type="EMBL" id="HIR09500.1"/>
    </source>
</evidence>
<keyword evidence="2" id="KW-1133">Transmembrane helix</keyword>
<dbReference type="EMBL" id="DVGD01000108">
    <property type="protein sequence ID" value="HIR09500.1"/>
    <property type="molecule type" value="Genomic_DNA"/>
</dbReference>
<gene>
    <name evidence="3" type="ORF">IAA70_03755</name>
</gene>
<dbReference type="InterPro" id="IPR018770">
    <property type="entry name" value="ChloroindolylP_hydrolase"/>
</dbReference>
<keyword evidence="2" id="KW-0472">Membrane</keyword>
<dbReference type="Pfam" id="PF10112">
    <property type="entry name" value="Halogen_Hydrol"/>
    <property type="match status" value="1"/>
</dbReference>
<keyword evidence="2" id="KW-0812">Transmembrane</keyword>
<reference evidence="3" key="2">
    <citation type="journal article" date="2021" name="PeerJ">
        <title>Extensive microbial diversity within the chicken gut microbiome revealed by metagenomics and culture.</title>
        <authorList>
            <person name="Gilroy R."/>
            <person name="Ravi A."/>
            <person name="Getino M."/>
            <person name="Pursley I."/>
            <person name="Horton D.L."/>
            <person name="Alikhan N.F."/>
            <person name="Baker D."/>
            <person name="Gharbi K."/>
            <person name="Hall N."/>
            <person name="Watson M."/>
            <person name="Adriaenssens E.M."/>
            <person name="Foster-Nyarko E."/>
            <person name="Jarju S."/>
            <person name="Secka A."/>
            <person name="Antonio M."/>
            <person name="Oren A."/>
            <person name="Chaudhuri R.R."/>
            <person name="La Ragione R."/>
            <person name="Hildebrand F."/>
            <person name="Pallen M.J."/>
        </authorList>
    </citation>
    <scope>NUCLEOTIDE SEQUENCE</scope>
    <source>
        <strain evidence="3">ChiHjej9B8-7071</strain>
    </source>
</reference>
<evidence type="ECO:0000256" key="2">
    <source>
        <dbReference type="SAM" id="Phobius"/>
    </source>
</evidence>
<dbReference type="AlphaFoldDB" id="A0A9D1A9D5"/>
<accession>A0A9D1A9D5</accession>
<name>A0A9D1A9D5_9FIRM</name>
<dbReference type="Proteomes" id="UP000824258">
    <property type="component" value="Unassembled WGS sequence"/>
</dbReference>
<protein>
    <submittedName>
        <fullName evidence="3">5-bromo-4-chloroindolyl phosphate hydrolysis family protein</fullName>
    </submittedName>
</protein>
<evidence type="ECO:0000313" key="4">
    <source>
        <dbReference type="Proteomes" id="UP000824258"/>
    </source>
</evidence>
<sequence>MQKRKKPTVAAIYALGLTVLVYSLLFPLEGFGDFLKCALLAWAVYALVGAITKKDPTRQAPEEPVKEEPKKPEEPRKPKEPDKPAADPELAAMLEQGQQAMAKLQALLDGIRDYRVSAKIKQIEALTGAILRQVERSPDKLKAVRQFMNYYLPTTLKLLEQYVQLQDVGLKGENIQSGMAQIEALLDKVIVAFQKQLDGLFAREVVDITADIRVMEQMMAQNGLTDRQDFHV</sequence>
<organism evidence="3 4">
    <name type="scientific">Candidatus Avoscillospira stercoripullorum</name>
    <dbReference type="NCBI Taxonomy" id="2840709"/>
    <lineage>
        <taxon>Bacteria</taxon>
        <taxon>Bacillati</taxon>
        <taxon>Bacillota</taxon>
        <taxon>Clostridia</taxon>
        <taxon>Eubacteriales</taxon>
        <taxon>Oscillospiraceae</taxon>
        <taxon>Oscillospiraceae incertae sedis</taxon>
        <taxon>Candidatus Avoscillospira</taxon>
    </lineage>
</organism>
<proteinExistence type="predicted"/>
<reference evidence="3" key="1">
    <citation type="submission" date="2020-10" db="EMBL/GenBank/DDBJ databases">
        <authorList>
            <person name="Gilroy R."/>
        </authorList>
    </citation>
    <scope>NUCLEOTIDE SEQUENCE</scope>
    <source>
        <strain evidence="3">ChiHjej9B8-7071</strain>
    </source>
</reference>